<dbReference type="CDD" id="cd19071">
    <property type="entry name" value="AKR_AKR1-5-like"/>
    <property type="match status" value="1"/>
</dbReference>
<proteinExistence type="inferred from homology"/>
<dbReference type="SUPFAM" id="SSF51430">
    <property type="entry name" value="NAD(P)-linked oxidoreductase"/>
    <property type="match status" value="1"/>
</dbReference>
<feature type="site" description="Lowers pKa of active site Tyr" evidence="6">
    <location>
        <position position="81"/>
    </location>
</feature>
<evidence type="ECO:0000313" key="9">
    <source>
        <dbReference type="Proteomes" id="UP001375240"/>
    </source>
</evidence>
<reference evidence="8 9" key="1">
    <citation type="submission" date="2019-10" db="EMBL/GenBank/DDBJ databases">
        <authorList>
            <person name="Palmer J.M."/>
        </authorList>
    </citation>
    <scope>NUCLEOTIDE SEQUENCE [LARGE SCALE GENOMIC DNA]</scope>
    <source>
        <strain evidence="8 9">TWF696</strain>
    </source>
</reference>
<evidence type="ECO:0000256" key="4">
    <source>
        <dbReference type="PIRSR" id="PIRSR000097-1"/>
    </source>
</evidence>
<dbReference type="PRINTS" id="PR00069">
    <property type="entry name" value="ALDKETRDTASE"/>
</dbReference>
<name>A0AAV9UM79_9PEZI</name>
<dbReference type="Pfam" id="PF00248">
    <property type="entry name" value="Aldo_ket_red"/>
    <property type="match status" value="1"/>
</dbReference>
<dbReference type="InterPro" id="IPR023210">
    <property type="entry name" value="NADP_OxRdtase_dom"/>
</dbReference>
<sequence length="299" mass="32648">MTEVDSLPLAHAPPYRIPRLGLGVFENPHPEAAVLAALAAGYRHLDTAQVYRNEAGTGAAVSSFLAANPTVSRSDIYICTKLWEKPIVDGAILADRDTTFTRDGAVAGFQQSLDALGPNIGYIDLYLLHTPRPGPTARLAAWLGLQEAVASGKAHAIGVSNWSKAHIEQLLAHPEVTVTPAVNQIEFHPWCQQRALVEYCQAKGIVVVAYSPLARGVRLKDPVVGEVATKYGRTPAQVVLRWCLQRGVVIIPKSGREERIVENRGVWGWELAAEDEERITALDEGIEARQGEWDPDAWE</sequence>
<accession>A0AAV9UM79</accession>
<keyword evidence="2" id="KW-0521">NADP</keyword>
<organism evidence="8 9">
    <name type="scientific">Orbilia brochopaga</name>
    <dbReference type="NCBI Taxonomy" id="3140254"/>
    <lineage>
        <taxon>Eukaryota</taxon>
        <taxon>Fungi</taxon>
        <taxon>Dikarya</taxon>
        <taxon>Ascomycota</taxon>
        <taxon>Pezizomycotina</taxon>
        <taxon>Orbiliomycetes</taxon>
        <taxon>Orbiliales</taxon>
        <taxon>Orbiliaceae</taxon>
        <taxon>Orbilia</taxon>
    </lineage>
</organism>
<evidence type="ECO:0000259" key="7">
    <source>
        <dbReference type="Pfam" id="PF00248"/>
    </source>
</evidence>
<dbReference type="FunFam" id="3.20.20.100:FF:000002">
    <property type="entry name" value="2,5-diketo-D-gluconic acid reductase A"/>
    <property type="match status" value="1"/>
</dbReference>
<dbReference type="Proteomes" id="UP001375240">
    <property type="component" value="Unassembled WGS sequence"/>
</dbReference>
<dbReference type="PANTHER" id="PTHR43827:SF3">
    <property type="entry name" value="NADP-DEPENDENT OXIDOREDUCTASE DOMAIN-CONTAINING PROTEIN"/>
    <property type="match status" value="1"/>
</dbReference>
<dbReference type="InterPro" id="IPR036812">
    <property type="entry name" value="NAD(P)_OxRdtase_dom_sf"/>
</dbReference>
<protein>
    <recommendedName>
        <fullName evidence="7">NADP-dependent oxidoreductase domain-containing protein</fullName>
    </recommendedName>
</protein>
<evidence type="ECO:0000256" key="1">
    <source>
        <dbReference type="ARBA" id="ARBA00007905"/>
    </source>
</evidence>
<keyword evidence="9" id="KW-1185">Reference proteome</keyword>
<evidence type="ECO:0000313" key="8">
    <source>
        <dbReference type="EMBL" id="KAK6344472.1"/>
    </source>
</evidence>
<evidence type="ECO:0000256" key="5">
    <source>
        <dbReference type="PIRSR" id="PIRSR000097-2"/>
    </source>
</evidence>
<keyword evidence="3" id="KW-0560">Oxidoreductase</keyword>
<dbReference type="AlphaFoldDB" id="A0AAV9UM79"/>
<dbReference type="InterPro" id="IPR020471">
    <property type="entry name" value="AKR"/>
</dbReference>
<dbReference type="GO" id="GO:0016616">
    <property type="term" value="F:oxidoreductase activity, acting on the CH-OH group of donors, NAD or NADP as acceptor"/>
    <property type="evidence" value="ECO:0007669"/>
    <property type="project" value="UniProtKB-ARBA"/>
</dbReference>
<feature type="domain" description="NADP-dependent oxidoreductase" evidence="7">
    <location>
        <begin position="29"/>
        <end position="283"/>
    </location>
</feature>
<dbReference type="Gene3D" id="3.20.20.100">
    <property type="entry name" value="NADP-dependent oxidoreductase domain"/>
    <property type="match status" value="1"/>
</dbReference>
<feature type="active site" description="Proton donor" evidence="4">
    <location>
        <position position="51"/>
    </location>
</feature>
<evidence type="ECO:0000256" key="2">
    <source>
        <dbReference type="ARBA" id="ARBA00022857"/>
    </source>
</evidence>
<dbReference type="PIRSF" id="PIRSF000097">
    <property type="entry name" value="AKR"/>
    <property type="match status" value="1"/>
</dbReference>
<comment type="caution">
    <text evidence="8">The sequence shown here is derived from an EMBL/GenBank/DDBJ whole genome shotgun (WGS) entry which is preliminary data.</text>
</comment>
<evidence type="ECO:0000256" key="6">
    <source>
        <dbReference type="PIRSR" id="PIRSR000097-3"/>
    </source>
</evidence>
<evidence type="ECO:0000256" key="3">
    <source>
        <dbReference type="ARBA" id="ARBA00023002"/>
    </source>
</evidence>
<dbReference type="PANTHER" id="PTHR43827">
    <property type="entry name" value="2,5-DIKETO-D-GLUCONIC ACID REDUCTASE"/>
    <property type="match status" value="1"/>
</dbReference>
<comment type="similarity">
    <text evidence="1">Belongs to the aldo/keto reductase family.</text>
</comment>
<dbReference type="EMBL" id="JAVHNQ010000006">
    <property type="protein sequence ID" value="KAK6344472.1"/>
    <property type="molecule type" value="Genomic_DNA"/>
</dbReference>
<feature type="binding site" evidence="5">
    <location>
        <position position="129"/>
    </location>
    <ligand>
        <name>substrate</name>
    </ligand>
</feature>
<gene>
    <name evidence="8" type="ORF">TWF696_008108</name>
</gene>